<evidence type="ECO:0000256" key="10">
    <source>
        <dbReference type="RuleBase" id="RU003653"/>
    </source>
</evidence>
<dbReference type="PROSITE" id="PS52013">
    <property type="entry name" value="ZF_C6H2"/>
    <property type="match status" value="1"/>
</dbReference>
<dbReference type="Pfam" id="PF15801">
    <property type="entry name" value="zf-C6H2"/>
    <property type="match status" value="1"/>
</dbReference>
<evidence type="ECO:0000256" key="1">
    <source>
        <dbReference type="ARBA" id="ARBA00022438"/>
    </source>
</evidence>
<comment type="function">
    <text evidence="8 10">Cotranslationally removes the N-terminal methionine from nascent proteins. The N-terminal methionine is often cleaved when the second residue in the primary sequence is small and uncharged (Met-Ala-, Cys, Gly, Pro, Ser, Thr, or Val).</text>
</comment>
<evidence type="ECO:0000256" key="7">
    <source>
        <dbReference type="ARBA" id="ARBA00022833"/>
    </source>
</evidence>
<feature type="binding site" evidence="8">
    <location>
        <position position="381"/>
    </location>
    <ligand>
        <name>Zn(2+)</name>
        <dbReference type="ChEBI" id="CHEBI:29105"/>
        <label>3</label>
    </ligand>
</feature>
<comment type="caution">
    <text evidence="12">The sequence shown here is derived from an EMBL/GenBank/DDBJ whole genome shotgun (WGS) entry which is preliminary data.</text>
</comment>
<dbReference type="PANTHER" id="PTHR43330:SF7">
    <property type="entry name" value="METHIONINE AMINOPEPTIDASE 1"/>
    <property type="match status" value="1"/>
</dbReference>
<dbReference type="OrthoDB" id="3209743at2759"/>
<dbReference type="PRINTS" id="PR00599">
    <property type="entry name" value="MAPEPTIDASE"/>
</dbReference>
<dbReference type="InterPro" id="IPR002467">
    <property type="entry name" value="Pept_M24A_MAP1"/>
</dbReference>
<dbReference type="InterPro" id="IPR001714">
    <property type="entry name" value="Pept_M24_MAP"/>
</dbReference>
<evidence type="ECO:0000256" key="3">
    <source>
        <dbReference type="ARBA" id="ARBA00022670"/>
    </source>
</evidence>
<dbReference type="EC" id="3.4.11.18" evidence="10"/>
<dbReference type="Pfam" id="PF00557">
    <property type="entry name" value="Peptidase_M24"/>
    <property type="match status" value="1"/>
</dbReference>
<dbReference type="HAMAP" id="MF_01974">
    <property type="entry name" value="MetAP_1"/>
    <property type="match status" value="1"/>
</dbReference>
<dbReference type="SUPFAM" id="SSF55920">
    <property type="entry name" value="Creatinase/aminopeptidase"/>
    <property type="match status" value="1"/>
</dbReference>
<feature type="binding site" evidence="8">
    <location>
        <position position="324"/>
    </location>
    <ligand>
        <name>a protein</name>
        <dbReference type="ChEBI" id="CHEBI:16541"/>
    </ligand>
    <ligandPart>
        <name>N-terminal L-methionine residue</name>
        <dbReference type="ChEBI" id="CHEBI:64731"/>
    </ligandPart>
</feature>
<keyword evidence="3 8" id="KW-0645">Protease</keyword>
<feature type="binding site" evidence="8">
    <location>
        <position position="350"/>
    </location>
    <ligand>
        <name>Zn(2+)</name>
        <dbReference type="ChEBI" id="CHEBI:29105"/>
        <label>4</label>
        <note>catalytic</note>
    </ligand>
</feature>
<feature type="binding site" evidence="8">
    <location>
        <position position="381"/>
    </location>
    <ligand>
        <name>Zn(2+)</name>
        <dbReference type="ChEBI" id="CHEBI:29105"/>
        <label>4</label>
        <note>catalytic</note>
    </ligand>
</feature>
<feature type="domain" description="C6H2-type" evidence="11">
    <location>
        <begin position="6"/>
        <end position="62"/>
    </location>
</feature>
<comment type="cofactor">
    <cofactor evidence="8">
        <name>Zn(2+)</name>
        <dbReference type="ChEBI" id="CHEBI:29105"/>
    </cofactor>
    <cofactor evidence="8">
        <name>Co(2+)</name>
        <dbReference type="ChEBI" id="CHEBI:48828"/>
    </cofactor>
    <cofactor evidence="8">
        <name>Mn(2+)</name>
        <dbReference type="ChEBI" id="CHEBI:29035"/>
    </cofactor>
    <cofactor evidence="8">
        <name>Fe(2+)</name>
        <dbReference type="ChEBI" id="CHEBI:29033"/>
    </cofactor>
    <text evidence="8">Binds 2 divalent metal cations per subunit. Has a high-affinity and a low affinity metal-binding site. The true nature of the physiological cofactor is under debate. The enzyme is active with zinc, cobalt, manganese or divalent iron ions. Has high activity with zinc; zinc cofactor is transferred into the active site region by the ZNG1 zinc chaperone.</text>
</comment>
<feature type="binding site" evidence="8">
    <location>
        <position position="317"/>
    </location>
    <ligand>
        <name>Zn(2+)</name>
        <dbReference type="ChEBI" id="CHEBI:29105"/>
        <label>4</label>
        <note>catalytic</note>
    </ligand>
</feature>
<keyword evidence="5 9" id="KW-0863">Zinc-finger</keyword>
<comment type="subunit">
    <text evidence="8">Associates with the 60S ribosomal subunit of the 80S translational complex.</text>
</comment>
<dbReference type="AlphaFoldDB" id="A0A9P6TB29"/>
<keyword evidence="4 8" id="KW-0479">Metal-binding</keyword>
<dbReference type="Gene3D" id="3.90.230.10">
    <property type="entry name" value="Creatinase/methionine aminopeptidase superfamily"/>
    <property type="match status" value="1"/>
</dbReference>
<evidence type="ECO:0000313" key="12">
    <source>
        <dbReference type="EMBL" id="KAG0145821.1"/>
    </source>
</evidence>
<dbReference type="CDD" id="cd01086">
    <property type="entry name" value="MetAP1"/>
    <property type="match status" value="1"/>
</dbReference>
<dbReference type="GO" id="GO:0008270">
    <property type="term" value="F:zinc ion binding"/>
    <property type="evidence" value="ECO:0007669"/>
    <property type="project" value="UniProtKB-KW"/>
</dbReference>
<evidence type="ECO:0000256" key="5">
    <source>
        <dbReference type="ARBA" id="ARBA00022771"/>
    </source>
</evidence>
<evidence type="ECO:0000256" key="9">
    <source>
        <dbReference type="PROSITE-ProRule" id="PRU01357"/>
    </source>
</evidence>
<gene>
    <name evidence="12" type="ORF">CROQUDRAFT_133509</name>
</gene>
<accession>A0A9P6TB29</accession>
<dbReference type="PANTHER" id="PTHR43330">
    <property type="entry name" value="METHIONINE AMINOPEPTIDASE"/>
    <property type="match status" value="1"/>
</dbReference>
<evidence type="ECO:0000256" key="2">
    <source>
        <dbReference type="ARBA" id="ARBA00022490"/>
    </source>
</evidence>
<keyword evidence="2 8" id="KW-0963">Cytoplasm</keyword>
<feature type="binding site" evidence="8">
    <location>
        <position position="243"/>
    </location>
    <ligand>
        <name>Zn(2+)</name>
        <dbReference type="ChEBI" id="CHEBI:29105"/>
        <label>3</label>
    </ligand>
</feature>
<name>A0A9P6TB29_9BASI</name>
<proteinExistence type="inferred from homology"/>
<dbReference type="GO" id="GO:0070006">
    <property type="term" value="F:metalloaminopeptidase activity"/>
    <property type="evidence" value="ECO:0007669"/>
    <property type="project" value="UniProtKB-UniRule"/>
</dbReference>
<dbReference type="NCBIfam" id="TIGR00500">
    <property type="entry name" value="met_pdase_I"/>
    <property type="match status" value="1"/>
</dbReference>
<dbReference type="InterPro" id="IPR000994">
    <property type="entry name" value="Pept_M24"/>
</dbReference>
<comment type="catalytic activity">
    <reaction evidence="8 10">
        <text>Release of N-terminal amino acids, preferentially methionine, from peptides and arylamides.</text>
        <dbReference type="EC" id="3.4.11.18"/>
    </reaction>
</comment>
<sequence>MPDSSPRPCSSPGCAKLASSLECPKCKQDVNQPSRFFCSQECFKKIWSDHKTLYHSSIPAPIVNANYTGPINTYDPFDKDNLPNLHLRNRTRNTTRVGQQYAYTGKLRACYPIEALPRRTVPDHIPHPDYAKDFQYGSSPCEQAVSGHRLGKPLKVEEIEGMRKVCRLAREVLDLAASHLKPGITTLQLDQIVHEACIERNSYPSPLNYMLFPRSVCTSVNEVICHGIPDARPLEEGDIVNLDVTLYHEGFHGDLNGTYPVGKISAESEALITQTRRCLDRAIAICKPGTLFREIGNVIEPLAKKAGLNVNKRYCGHGINRLFHGPPNIPHYARSKTIGEMKPGMVFTIEPMINEGVSDEDHWPDNWTAVTKDGKRSAQFEETVLVTETGVEVLTAAPGWKLPSEFEKIAAGIVCGAE</sequence>
<protein>
    <recommendedName>
        <fullName evidence="10">Methionine aminopeptidase</fullName>
        <ecNumber evidence="10">3.4.11.18</ecNumber>
    </recommendedName>
</protein>
<keyword evidence="7" id="KW-0862">Zinc</keyword>
<organism evidence="12 13">
    <name type="scientific">Cronartium quercuum f. sp. fusiforme G11</name>
    <dbReference type="NCBI Taxonomy" id="708437"/>
    <lineage>
        <taxon>Eukaryota</taxon>
        <taxon>Fungi</taxon>
        <taxon>Dikarya</taxon>
        <taxon>Basidiomycota</taxon>
        <taxon>Pucciniomycotina</taxon>
        <taxon>Pucciniomycetes</taxon>
        <taxon>Pucciniales</taxon>
        <taxon>Coleosporiaceae</taxon>
        <taxon>Cronartium</taxon>
    </lineage>
</organism>
<comment type="similarity">
    <text evidence="8 9">Belongs to the peptidase M24A family. Methionine aminopeptidase type 1 subfamily.</text>
</comment>
<dbReference type="GO" id="GO:0004239">
    <property type="term" value="F:initiator methionyl aminopeptidase activity"/>
    <property type="evidence" value="ECO:0007669"/>
    <property type="project" value="UniProtKB-UniRule"/>
</dbReference>
<evidence type="ECO:0000256" key="6">
    <source>
        <dbReference type="ARBA" id="ARBA00022801"/>
    </source>
</evidence>
<evidence type="ECO:0000313" key="13">
    <source>
        <dbReference type="Proteomes" id="UP000886653"/>
    </source>
</evidence>
<keyword evidence="13" id="KW-1185">Reference proteome</keyword>
<reference evidence="12" key="1">
    <citation type="submission" date="2013-11" db="EMBL/GenBank/DDBJ databases">
        <title>Genome sequence of the fusiform rust pathogen reveals effectors for host alternation and coevolution with pine.</title>
        <authorList>
            <consortium name="DOE Joint Genome Institute"/>
            <person name="Smith K."/>
            <person name="Pendleton A."/>
            <person name="Kubisiak T."/>
            <person name="Anderson C."/>
            <person name="Salamov A."/>
            <person name="Aerts A."/>
            <person name="Riley R."/>
            <person name="Clum A."/>
            <person name="Lindquist E."/>
            <person name="Ence D."/>
            <person name="Campbell M."/>
            <person name="Kronenberg Z."/>
            <person name="Feau N."/>
            <person name="Dhillon B."/>
            <person name="Hamelin R."/>
            <person name="Burleigh J."/>
            <person name="Smith J."/>
            <person name="Yandell M."/>
            <person name="Nelson C."/>
            <person name="Grigoriev I."/>
            <person name="Davis J."/>
        </authorList>
    </citation>
    <scope>NUCLEOTIDE SEQUENCE</scope>
    <source>
        <strain evidence="12">G11</strain>
    </source>
</reference>
<dbReference type="InterPro" id="IPR036005">
    <property type="entry name" value="Creatinase/aminopeptidase-like"/>
</dbReference>
<keyword evidence="6 8" id="KW-0378">Hydrolase</keyword>
<dbReference type="GO" id="GO:0006508">
    <property type="term" value="P:proteolysis"/>
    <property type="evidence" value="ECO:0007669"/>
    <property type="project" value="UniProtKB-KW"/>
</dbReference>
<comment type="cofactor">
    <cofactor evidence="10">
        <name>Co(2+)</name>
        <dbReference type="ChEBI" id="CHEBI:48828"/>
    </cofactor>
    <cofactor evidence="10">
        <name>Zn(2+)</name>
        <dbReference type="ChEBI" id="CHEBI:29105"/>
    </cofactor>
    <cofactor evidence="10">
        <name>Mn(2+)</name>
        <dbReference type="ChEBI" id="CHEBI:29035"/>
    </cofactor>
    <cofactor evidence="10">
        <name>Fe(2+)</name>
        <dbReference type="ChEBI" id="CHEBI:29033"/>
    </cofactor>
    <text evidence="10">Binds 2 divalent metal cations per subunit. Has a high-affinity and a low affinity metal-binding site. The true nature of the physiological cofactor is under debate. The enzyme is active with cobalt, zinc, manganese or divalent iron ions.</text>
</comment>
<evidence type="ECO:0000256" key="8">
    <source>
        <dbReference type="HAMAP-Rule" id="MF_03174"/>
    </source>
</evidence>
<dbReference type="InterPro" id="IPR031615">
    <property type="entry name" value="Zfn-C6H2"/>
</dbReference>
<feature type="binding site" evidence="8">
    <location>
        <position position="254"/>
    </location>
    <ligand>
        <name>Zn(2+)</name>
        <dbReference type="ChEBI" id="CHEBI:29105"/>
        <label>4</label>
        <note>catalytic</note>
    </ligand>
</feature>
<feature type="binding site" evidence="8">
    <location>
        <position position="226"/>
    </location>
    <ligand>
        <name>a protein</name>
        <dbReference type="ChEBI" id="CHEBI:16541"/>
    </ligand>
    <ligandPart>
        <name>N-terminal L-methionine residue</name>
        <dbReference type="ChEBI" id="CHEBI:64731"/>
    </ligandPart>
</feature>
<keyword evidence="1 8" id="KW-0031">Aminopeptidase</keyword>
<dbReference type="GO" id="GO:0005829">
    <property type="term" value="C:cytosol"/>
    <property type="evidence" value="ECO:0007669"/>
    <property type="project" value="TreeGrafter"/>
</dbReference>
<evidence type="ECO:0000256" key="4">
    <source>
        <dbReference type="ARBA" id="ARBA00022723"/>
    </source>
</evidence>
<dbReference type="EMBL" id="MU167270">
    <property type="protein sequence ID" value="KAG0145821.1"/>
    <property type="molecule type" value="Genomic_DNA"/>
</dbReference>
<dbReference type="Proteomes" id="UP000886653">
    <property type="component" value="Unassembled WGS sequence"/>
</dbReference>
<dbReference type="PROSITE" id="PS00680">
    <property type="entry name" value="MAP_1"/>
    <property type="match status" value="1"/>
</dbReference>
<feature type="binding site" evidence="8">
    <location>
        <position position="254"/>
    </location>
    <ligand>
        <name>Zn(2+)</name>
        <dbReference type="ChEBI" id="CHEBI:29105"/>
        <label>3</label>
    </ligand>
</feature>
<comment type="subcellular location">
    <subcellularLocation>
        <location evidence="8">Cytoplasm</location>
    </subcellularLocation>
</comment>
<evidence type="ECO:0000259" key="11">
    <source>
        <dbReference type="PROSITE" id="PS52013"/>
    </source>
</evidence>